<evidence type="ECO:0000313" key="8">
    <source>
        <dbReference type="Proteomes" id="UP000178815"/>
    </source>
</evidence>
<dbReference type="STRING" id="1798481.A2678_00320"/>
<comment type="function">
    <text evidence="5">Forms part of the polypeptide exit tunnel.</text>
</comment>
<evidence type="ECO:0000256" key="2">
    <source>
        <dbReference type="ARBA" id="ARBA00022980"/>
    </source>
</evidence>
<dbReference type="PANTHER" id="PTHR10746:SF6">
    <property type="entry name" value="LARGE RIBOSOMAL SUBUNIT PROTEIN UL4M"/>
    <property type="match status" value="1"/>
</dbReference>
<proteinExistence type="inferred from homology"/>
<dbReference type="InterPro" id="IPR002136">
    <property type="entry name" value="Ribosomal_uL4"/>
</dbReference>
<evidence type="ECO:0000256" key="4">
    <source>
        <dbReference type="ARBA" id="ARBA00035244"/>
    </source>
</evidence>
<dbReference type="Proteomes" id="UP000178815">
    <property type="component" value="Unassembled WGS sequence"/>
</dbReference>
<organism evidence="7 8">
    <name type="scientific">Candidatus Kaiserbacteria bacterium RIFCSPHIGHO2_01_FULL_53_31</name>
    <dbReference type="NCBI Taxonomy" id="1798481"/>
    <lineage>
        <taxon>Bacteria</taxon>
        <taxon>Candidatus Kaiseribacteriota</taxon>
    </lineage>
</organism>
<keyword evidence="5" id="KW-0694">RNA-binding</keyword>
<gene>
    <name evidence="5" type="primary">rplD</name>
    <name evidence="7" type="ORF">A2678_00320</name>
</gene>
<keyword evidence="3 5" id="KW-0687">Ribonucleoprotein</keyword>
<feature type="compositionally biased region" description="Polar residues" evidence="6">
    <location>
        <begin position="61"/>
        <end position="70"/>
    </location>
</feature>
<dbReference type="PANTHER" id="PTHR10746">
    <property type="entry name" value="50S RIBOSOMAL PROTEIN L4"/>
    <property type="match status" value="1"/>
</dbReference>
<dbReference type="Gene3D" id="3.40.1370.10">
    <property type="match status" value="1"/>
</dbReference>
<accession>A0A1F6CHW5</accession>
<dbReference type="GO" id="GO:1990904">
    <property type="term" value="C:ribonucleoprotein complex"/>
    <property type="evidence" value="ECO:0007669"/>
    <property type="project" value="UniProtKB-KW"/>
</dbReference>
<reference evidence="7 8" key="1">
    <citation type="journal article" date="2016" name="Nat. Commun.">
        <title>Thousands of microbial genomes shed light on interconnected biogeochemical processes in an aquifer system.</title>
        <authorList>
            <person name="Anantharaman K."/>
            <person name="Brown C.T."/>
            <person name="Hug L.A."/>
            <person name="Sharon I."/>
            <person name="Castelle C.J."/>
            <person name="Probst A.J."/>
            <person name="Thomas B.C."/>
            <person name="Singh A."/>
            <person name="Wilkins M.J."/>
            <person name="Karaoz U."/>
            <person name="Brodie E.L."/>
            <person name="Williams K.H."/>
            <person name="Hubbard S.S."/>
            <person name="Banfield J.F."/>
        </authorList>
    </citation>
    <scope>NUCLEOTIDE SEQUENCE [LARGE SCALE GENOMIC DNA]</scope>
</reference>
<comment type="similarity">
    <text evidence="1 5">Belongs to the universal ribosomal protein uL4 family.</text>
</comment>
<dbReference type="GO" id="GO:0003735">
    <property type="term" value="F:structural constituent of ribosome"/>
    <property type="evidence" value="ECO:0007669"/>
    <property type="project" value="InterPro"/>
</dbReference>
<evidence type="ECO:0000313" key="7">
    <source>
        <dbReference type="EMBL" id="OGG48854.1"/>
    </source>
</evidence>
<dbReference type="InterPro" id="IPR013005">
    <property type="entry name" value="Ribosomal_uL4-like"/>
</dbReference>
<dbReference type="AlphaFoldDB" id="A0A1F6CHW5"/>
<name>A0A1F6CHW5_9BACT</name>
<dbReference type="GO" id="GO:0019843">
    <property type="term" value="F:rRNA binding"/>
    <property type="evidence" value="ECO:0007669"/>
    <property type="project" value="UniProtKB-UniRule"/>
</dbReference>
<dbReference type="HAMAP" id="MF_01328_B">
    <property type="entry name" value="Ribosomal_uL4_B"/>
    <property type="match status" value="1"/>
</dbReference>
<keyword evidence="5" id="KW-0699">rRNA-binding</keyword>
<comment type="function">
    <text evidence="5">One of the primary rRNA binding proteins, this protein initially binds near the 5'-end of the 23S rRNA. It is important during the early stages of 50S assembly. It makes multiple contacts with different domains of the 23S rRNA in the assembled 50S subunit and ribosome.</text>
</comment>
<protein>
    <recommendedName>
        <fullName evidence="4 5">Large ribosomal subunit protein uL4</fullName>
    </recommendedName>
</protein>
<dbReference type="GO" id="GO:0005840">
    <property type="term" value="C:ribosome"/>
    <property type="evidence" value="ECO:0007669"/>
    <property type="project" value="UniProtKB-KW"/>
</dbReference>
<feature type="region of interest" description="Disordered" evidence="6">
    <location>
        <begin position="38"/>
        <end position="70"/>
    </location>
</feature>
<dbReference type="SUPFAM" id="SSF52166">
    <property type="entry name" value="Ribosomal protein L4"/>
    <property type="match status" value="1"/>
</dbReference>
<dbReference type="InterPro" id="IPR023574">
    <property type="entry name" value="Ribosomal_uL4_dom_sf"/>
</dbReference>
<dbReference type="EMBL" id="MFKU01000007">
    <property type="protein sequence ID" value="OGG48854.1"/>
    <property type="molecule type" value="Genomic_DNA"/>
</dbReference>
<comment type="caution">
    <text evidence="7">The sequence shown here is derived from an EMBL/GenBank/DDBJ whole genome shotgun (WGS) entry which is preliminary data.</text>
</comment>
<dbReference type="Pfam" id="PF00573">
    <property type="entry name" value="Ribosomal_L4"/>
    <property type="match status" value="1"/>
</dbReference>
<dbReference type="NCBIfam" id="TIGR03953">
    <property type="entry name" value="rplD_bact"/>
    <property type="match status" value="1"/>
</dbReference>
<dbReference type="GO" id="GO:0006412">
    <property type="term" value="P:translation"/>
    <property type="evidence" value="ECO:0007669"/>
    <property type="project" value="UniProtKB-UniRule"/>
</dbReference>
<evidence type="ECO:0000256" key="5">
    <source>
        <dbReference type="HAMAP-Rule" id="MF_01328"/>
    </source>
</evidence>
<evidence type="ECO:0000256" key="1">
    <source>
        <dbReference type="ARBA" id="ARBA00010528"/>
    </source>
</evidence>
<sequence length="216" mass="23733">MDGKKVSTMTLPSELFAAPWRADLVHQVTTAMQANVRQNRAHTKDRAEVSGGGRKPWKQKGTGQARHSSIRSPLWRHGGITFGPRNERDYSEKINRKMRTGALVSVLSRKAKDGEIILVDSFAFATPKTSAAKTALIALAKSADAKFLMTKKKNSVLLALSAYSANTLKSFNNLGNVKTEEVRNLNPVDILSNKYLIIENPEVAFATLLARVKSAK</sequence>
<evidence type="ECO:0000256" key="3">
    <source>
        <dbReference type="ARBA" id="ARBA00023274"/>
    </source>
</evidence>
<comment type="subunit">
    <text evidence="5">Part of the 50S ribosomal subunit.</text>
</comment>
<keyword evidence="2 5" id="KW-0689">Ribosomal protein</keyword>
<evidence type="ECO:0000256" key="6">
    <source>
        <dbReference type="SAM" id="MobiDB-lite"/>
    </source>
</evidence>